<dbReference type="InterPro" id="IPR042054">
    <property type="entry name" value="YegD-like"/>
</dbReference>
<dbReference type="GO" id="GO:0140662">
    <property type="term" value="F:ATP-dependent protein folding chaperone"/>
    <property type="evidence" value="ECO:0007669"/>
    <property type="project" value="InterPro"/>
</dbReference>
<evidence type="ECO:0000256" key="2">
    <source>
        <dbReference type="ARBA" id="ARBA00022741"/>
    </source>
</evidence>
<dbReference type="OrthoDB" id="9807934at2"/>
<reference evidence="4 5" key="1">
    <citation type="submission" date="2018-04" db="EMBL/GenBank/DDBJ databases">
        <title>Genome sequencing of Gemmobacter.</title>
        <authorList>
            <person name="Yi H."/>
            <person name="Baek M.-G."/>
        </authorList>
    </citation>
    <scope>NUCLEOTIDE SEQUENCE [LARGE SCALE GENOMIC DNA]</scope>
    <source>
        <strain evidence="4 5">HYN0069</strain>
    </source>
</reference>
<comment type="similarity">
    <text evidence="1">Belongs to the heat shock protein 70 family.</text>
</comment>
<keyword evidence="5" id="KW-1185">Reference proteome</keyword>
<proteinExistence type="inferred from homology"/>
<dbReference type="PANTHER" id="PTHR42749:SF1">
    <property type="entry name" value="CELL SHAPE-DETERMINING PROTEIN MREB"/>
    <property type="match status" value="1"/>
</dbReference>
<keyword evidence="2" id="KW-0547">Nucleotide-binding</keyword>
<gene>
    <name evidence="4" type="ORF">HYN69_05715</name>
</gene>
<dbReference type="PROSITE" id="PS01036">
    <property type="entry name" value="HSP70_3"/>
    <property type="match status" value="1"/>
</dbReference>
<dbReference type="SUPFAM" id="SSF53067">
    <property type="entry name" value="Actin-like ATPase domain"/>
    <property type="match status" value="2"/>
</dbReference>
<evidence type="ECO:0000313" key="5">
    <source>
        <dbReference type="Proteomes" id="UP000244496"/>
    </source>
</evidence>
<dbReference type="InterPro" id="IPR043129">
    <property type="entry name" value="ATPase_NBD"/>
</dbReference>
<dbReference type="PROSITE" id="PS00329">
    <property type="entry name" value="HSP70_2"/>
    <property type="match status" value="1"/>
</dbReference>
<organism evidence="4 5">
    <name type="scientific">Paragemmobacter aquarius</name>
    <dbReference type="NCBI Taxonomy" id="2169400"/>
    <lineage>
        <taxon>Bacteria</taxon>
        <taxon>Pseudomonadati</taxon>
        <taxon>Pseudomonadota</taxon>
        <taxon>Alphaproteobacteria</taxon>
        <taxon>Rhodobacterales</taxon>
        <taxon>Paracoccaceae</taxon>
        <taxon>Paragemmobacter</taxon>
    </lineage>
</organism>
<dbReference type="KEGG" id="geh:HYN69_05715"/>
<accession>A0A2S0UJU5</accession>
<evidence type="ECO:0000256" key="3">
    <source>
        <dbReference type="ARBA" id="ARBA00022840"/>
    </source>
</evidence>
<evidence type="ECO:0000313" key="4">
    <source>
        <dbReference type="EMBL" id="AWB48079.1"/>
    </source>
</evidence>
<dbReference type="Gene3D" id="3.90.640.10">
    <property type="entry name" value="Actin, Chain A, domain 4"/>
    <property type="match status" value="1"/>
</dbReference>
<dbReference type="InterPro" id="IPR013126">
    <property type="entry name" value="Hsp_70_fam"/>
</dbReference>
<name>A0A2S0UJU5_9RHOB</name>
<dbReference type="CDD" id="cd10231">
    <property type="entry name" value="ASKHA_NBD_HSP70_YegD-like"/>
    <property type="match status" value="1"/>
</dbReference>
<sequence length="417" mass="44338">MAGVFAGLDFGTSNSTVGLADANGARLVALEDQHVTLPSAVFFEADGAPASFGRAAMAAYLGGDEGRLMRGLKSTLGSALLGERTVVGNRAVTFRDVLQRFIGHLRLRLDQAHPGLRQAVFGRPVHFVDDDPAGDMAAQESLALIAKACGFDEVEFQYEPVAAALHYEQGLTAEEVVLVFDIGGGTSDISILRLSPQRARAAHRMGDILANGGIRVGGTDFDRLLSLAEAMPHLGYLSPTKGGSGTMPRHYYLDLATWHRINALYTARTESDLKALRHEADRPELIDRMMRVIAGRHGHAVAMEVERVKIELSEADASRLMLAPMSGGPNPVARRDRFEAAVEAPVARIAGLIHETVADAGLTADQIATVFLTGGSSQLPILRATVAAALPQARMATGDMLGSVGTGLALDARRRFG</sequence>
<dbReference type="RefSeq" id="WP_108434902.1">
    <property type="nucleotide sequence ID" value="NZ_CP028918.1"/>
</dbReference>
<dbReference type="Pfam" id="PF00012">
    <property type="entry name" value="HSP70"/>
    <property type="match status" value="2"/>
</dbReference>
<dbReference type="Gene3D" id="3.30.420.40">
    <property type="match status" value="3"/>
</dbReference>
<dbReference type="Proteomes" id="UP000244496">
    <property type="component" value="Chromosome"/>
</dbReference>
<dbReference type="AlphaFoldDB" id="A0A2S0UJU5"/>
<evidence type="ECO:0000256" key="1">
    <source>
        <dbReference type="ARBA" id="ARBA00007381"/>
    </source>
</evidence>
<dbReference type="PANTHER" id="PTHR42749">
    <property type="entry name" value="CELL SHAPE-DETERMINING PROTEIN MREB"/>
    <property type="match status" value="1"/>
</dbReference>
<keyword evidence="3" id="KW-0067">ATP-binding</keyword>
<dbReference type="EMBL" id="CP028918">
    <property type="protein sequence ID" value="AWB48079.1"/>
    <property type="molecule type" value="Genomic_DNA"/>
</dbReference>
<dbReference type="InterPro" id="IPR018181">
    <property type="entry name" value="Heat_shock_70_CS"/>
</dbReference>
<protein>
    <submittedName>
        <fullName evidence="4">Heat-shock protein</fullName>
    </submittedName>
</protein>
<dbReference type="GO" id="GO:0005524">
    <property type="term" value="F:ATP binding"/>
    <property type="evidence" value="ECO:0007669"/>
    <property type="project" value="UniProtKB-KW"/>
</dbReference>